<sequence>MTDTEVFIHDAEPQDMPAVAEIMTHYVEHSVITFSEEPPSVTYWEEQLLAKQAGGHPFLVAEADDEVLGFAYVSPWNPKSAYRHTVENTIYLRPGTGGRGLGTSLLRVLMQRCAAAGHRHMIALLTDDESTRASYALHQRFGFTEIGRLRDVGIKHGRSLSVILMQCTLSAPQPAAGDDVG</sequence>
<dbReference type="InterPro" id="IPR016181">
    <property type="entry name" value="Acyl_CoA_acyltransferase"/>
</dbReference>
<dbReference type="SUPFAM" id="SSF55729">
    <property type="entry name" value="Acyl-CoA N-acyltransferases (Nat)"/>
    <property type="match status" value="1"/>
</dbReference>
<evidence type="ECO:0000259" key="3">
    <source>
        <dbReference type="PROSITE" id="PS51186"/>
    </source>
</evidence>
<dbReference type="PANTHER" id="PTHR43072">
    <property type="entry name" value="N-ACETYLTRANSFERASE"/>
    <property type="match status" value="1"/>
</dbReference>
<dbReference type="Gene3D" id="3.40.630.30">
    <property type="match status" value="1"/>
</dbReference>
<dbReference type="InterPro" id="IPR000182">
    <property type="entry name" value="GNAT_dom"/>
</dbReference>
<dbReference type="PANTHER" id="PTHR43072:SF23">
    <property type="entry name" value="UPF0039 PROTEIN C11D3.02C"/>
    <property type="match status" value="1"/>
</dbReference>
<feature type="domain" description="N-acetyltransferase" evidence="3">
    <location>
        <begin position="6"/>
        <end position="170"/>
    </location>
</feature>
<gene>
    <name evidence="4" type="ORF">RH857_07395</name>
</gene>
<evidence type="ECO:0000313" key="4">
    <source>
        <dbReference type="EMBL" id="MDR5711958.1"/>
    </source>
</evidence>
<dbReference type="PROSITE" id="PS51186">
    <property type="entry name" value="GNAT"/>
    <property type="match status" value="1"/>
</dbReference>
<protein>
    <submittedName>
        <fullName evidence="4">N-acetyltransferase family protein</fullName>
    </submittedName>
</protein>
<dbReference type="Proteomes" id="UP001260872">
    <property type="component" value="Unassembled WGS sequence"/>
</dbReference>
<accession>A0ABU1FTG7</accession>
<keyword evidence="1" id="KW-0808">Transferase</keyword>
<keyword evidence="5" id="KW-1185">Reference proteome</keyword>
<dbReference type="CDD" id="cd04301">
    <property type="entry name" value="NAT_SF"/>
    <property type="match status" value="1"/>
</dbReference>
<organism evidence="4 5">
    <name type="scientific">Nesterenkonia flava</name>
    <dbReference type="NCBI Taxonomy" id="469799"/>
    <lineage>
        <taxon>Bacteria</taxon>
        <taxon>Bacillati</taxon>
        <taxon>Actinomycetota</taxon>
        <taxon>Actinomycetes</taxon>
        <taxon>Micrococcales</taxon>
        <taxon>Micrococcaceae</taxon>
        <taxon>Nesterenkonia</taxon>
    </lineage>
</organism>
<evidence type="ECO:0000256" key="1">
    <source>
        <dbReference type="ARBA" id="ARBA00022679"/>
    </source>
</evidence>
<dbReference type="Pfam" id="PF00583">
    <property type="entry name" value="Acetyltransf_1"/>
    <property type="match status" value="1"/>
</dbReference>
<evidence type="ECO:0000313" key="5">
    <source>
        <dbReference type="Proteomes" id="UP001260872"/>
    </source>
</evidence>
<evidence type="ECO:0000256" key="2">
    <source>
        <dbReference type="ARBA" id="ARBA00023315"/>
    </source>
</evidence>
<comment type="caution">
    <text evidence="4">The sequence shown here is derived from an EMBL/GenBank/DDBJ whole genome shotgun (WGS) entry which is preliminary data.</text>
</comment>
<name>A0ABU1FTG7_9MICC</name>
<keyword evidence="2" id="KW-0012">Acyltransferase</keyword>
<dbReference type="RefSeq" id="WP_310537338.1">
    <property type="nucleotide sequence ID" value="NZ_BAAAOC010000021.1"/>
</dbReference>
<proteinExistence type="predicted"/>
<dbReference type="EMBL" id="JAVKGT010000016">
    <property type="protein sequence ID" value="MDR5711958.1"/>
    <property type="molecule type" value="Genomic_DNA"/>
</dbReference>
<reference evidence="5" key="1">
    <citation type="submission" date="2023-07" db="EMBL/GenBank/DDBJ databases">
        <title>Description of three actinobacteria isolated from air of manufacturing shop in a pharmaceutical factory.</title>
        <authorList>
            <person name="Zhang D.-F."/>
        </authorList>
    </citation>
    <scope>NUCLEOTIDE SEQUENCE [LARGE SCALE GENOMIC DNA]</scope>
    <source>
        <strain evidence="5">CCTCC AB 207010</strain>
    </source>
</reference>